<evidence type="ECO:0000313" key="2">
    <source>
        <dbReference type="Proteomes" id="UP000276133"/>
    </source>
</evidence>
<sequence>MFVFYLSLRSFIKNLNRSFFFIESRQKVFVNISLADQTMKNIFNKSFHSAILEILYYEIKYALYLHNLMGNKRN</sequence>
<dbReference type="Proteomes" id="UP000276133">
    <property type="component" value="Unassembled WGS sequence"/>
</dbReference>
<name>A0A3M7PST5_BRAPC</name>
<dbReference type="AlphaFoldDB" id="A0A3M7PST5"/>
<evidence type="ECO:0000313" key="1">
    <source>
        <dbReference type="EMBL" id="RNA01989.1"/>
    </source>
</evidence>
<reference evidence="1 2" key="1">
    <citation type="journal article" date="2018" name="Sci. Rep.">
        <title>Genomic signatures of local adaptation to the degree of environmental predictability in rotifers.</title>
        <authorList>
            <person name="Franch-Gras L."/>
            <person name="Hahn C."/>
            <person name="Garcia-Roger E.M."/>
            <person name="Carmona M.J."/>
            <person name="Serra M."/>
            <person name="Gomez A."/>
        </authorList>
    </citation>
    <scope>NUCLEOTIDE SEQUENCE [LARGE SCALE GENOMIC DNA]</scope>
    <source>
        <strain evidence="1">HYR1</strain>
    </source>
</reference>
<keyword evidence="2" id="KW-1185">Reference proteome</keyword>
<protein>
    <submittedName>
        <fullName evidence="1">Uncharacterized protein</fullName>
    </submittedName>
</protein>
<gene>
    <name evidence="1" type="ORF">BpHYR1_032679</name>
</gene>
<organism evidence="1 2">
    <name type="scientific">Brachionus plicatilis</name>
    <name type="common">Marine rotifer</name>
    <name type="synonym">Brachionus muelleri</name>
    <dbReference type="NCBI Taxonomy" id="10195"/>
    <lineage>
        <taxon>Eukaryota</taxon>
        <taxon>Metazoa</taxon>
        <taxon>Spiralia</taxon>
        <taxon>Gnathifera</taxon>
        <taxon>Rotifera</taxon>
        <taxon>Eurotatoria</taxon>
        <taxon>Monogononta</taxon>
        <taxon>Pseudotrocha</taxon>
        <taxon>Ploima</taxon>
        <taxon>Brachionidae</taxon>
        <taxon>Brachionus</taxon>
    </lineage>
</organism>
<comment type="caution">
    <text evidence="1">The sequence shown here is derived from an EMBL/GenBank/DDBJ whole genome shotgun (WGS) entry which is preliminary data.</text>
</comment>
<proteinExistence type="predicted"/>
<dbReference type="EMBL" id="REGN01009086">
    <property type="protein sequence ID" value="RNA01989.1"/>
    <property type="molecule type" value="Genomic_DNA"/>
</dbReference>
<accession>A0A3M7PST5</accession>